<evidence type="ECO:0000313" key="2">
    <source>
        <dbReference type="Proteomes" id="UP001454036"/>
    </source>
</evidence>
<proteinExistence type="predicted"/>
<protein>
    <submittedName>
        <fullName evidence="1">Uncharacterized protein</fullName>
    </submittedName>
</protein>
<reference evidence="1 2" key="1">
    <citation type="submission" date="2024-01" db="EMBL/GenBank/DDBJ databases">
        <title>The complete chloroplast genome sequence of Lithospermum erythrorhizon: insights into the phylogenetic relationship among Boraginaceae species and the maternal lineages of purple gromwells.</title>
        <authorList>
            <person name="Okada T."/>
            <person name="Watanabe K."/>
        </authorList>
    </citation>
    <scope>NUCLEOTIDE SEQUENCE [LARGE SCALE GENOMIC DNA]</scope>
</reference>
<dbReference type="Proteomes" id="UP001454036">
    <property type="component" value="Unassembled WGS sequence"/>
</dbReference>
<keyword evidence="2" id="KW-1185">Reference proteome</keyword>
<evidence type="ECO:0000313" key="1">
    <source>
        <dbReference type="EMBL" id="GAA0145342.1"/>
    </source>
</evidence>
<dbReference type="EMBL" id="BAABME010000767">
    <property type="protein sequence ID" value="GAA0145342.1"/>
    <property type="molecule type" value="Genomic_DNA"/>
</dbReference>
<name>A0AAV3P0X8_LITER</name>
<organism evidence="1 2">
    <name type="scientific">Lithospermum erythrorhizon</name>
    <name type="common">Purple gromwell</name>
    <name type="synonym">Lithospermum officinale var. erythrorhizon</name>
    <dbReference type="NCBI Taxonomy" id="34254"/>
    <lineage>
        <taxon>Eukaryota</taxon>
        <taxon>Viridiplantae</taxon>
        <taxon>Streptophyta</taxon>
        <taxon>Embryophyta</taxon>
        <taxon>Tracheophyta</taxon>
        <taxon>Spermatophyta</taxon>
        <taxon>Magnoliopsida</taxon>
        <taxon>eudicotyledons</taxon>
        <taxon>Gunneridae</taxon>
        <taxon>Pentapetalae</taxon>
        <taxon>asterids</taxon>
        <taxon>lamiids</taxon>
        <taxon>Boraginales</taxon>
        <taxon>Boraginaceae</taxon>
        <taxon>Boraginoideae</taxon>
        <taxon>Lithospermeae</taxon>
        <taxon>Lithospermum</taxon>
    </lineage>
</organism>
<sequence>MIGELETTSCFHVIVVKVTYNVLLGRPWIHTTNVVPSTLHHNLKYYKEGSERTIKADENCFTVEESHFAYAKYYQKKKANERQPHERPEMPEMVTLILHSEDNEIAKELHGLTMPLTHLEKVVLTPLKGFVVPVNGQKVQHETMEPKVYDLLGKADYEIMEDKSMGAVST</sequence>
<comment type="caution">
    <text evidence="1">The sequence shown here is derived from an EMBL/GenBank/DDBJ whole genome shotgun (WGS) entry which is preliminary data.</text>
</comment>
<dbReference type="AlphaFoldDB" id="A0AAV3P0X8"/>
<gene>
    <name evidence="1" type="ORF">LIER_05560</name>
</gene>
<accession>A0AAV3P0X8</accession>